<dbReference type="AlphaFoldDB" id="A0A1C5J927"/>
<feature type="domain" description="Pyrrolo-quinoline quinone repeat" evidence="2">
    <location>
        <begin position="107"/>
        <end position="286"/>
    </location>
</feature>
<evidence type="ECO:0000313" key="3">
    <source>
        <dbReference type="EMBL" id="SCG67048.1"/>
    </source>
</evidence>
<dbReference type="EMBL" id="LT607750">
    <property type="protein sequence ID" value="SCG67048.1"/>
    <property type="molecule type" value="Genomic_DNA"/>
</dbReference>
<feature type="region of interest" description="Disordered" evidence="1">
    <location>
        <begin position="1"/>
        <end position="26"/>
    </location>
</feature>
<accession>A0A1C5J927</accession>
<dbReference type="InterPro" id="IPR015943">
    <property type="entry name" value="WD40/YVTN_repeat-like_dom_sf"/>
</dbReference>
<sequence length="438" mass="46559">MTLIDLGDLRDAPEPERTAPPRRLRPAGRPLRTVLLLALVLAVAAGATPPPGRVTAVVPGSASAHAFLAGDRLYVVRPAEGVTDGSRDLLAYPLPERATATPQRPAPLWRVPMPRAGDLWGFHARDGAVLLSVAGFGGSRGDTIVLDADTGRTRWQQPGLAWLDARGRLLLETSGRDGTGTLRSVDLASGRALWSLPVPSQGAQYRGRDGLIEQVVVIDGGRVEIYDAGTGVLVSRNELPMGEPGGQEQPDVYPQVIGDLLVVVRQPAGRVTAYELDGLRRRWEAELPLVEYLYPCGALLCAAGRTGGIRMVDPATGLLRWSDPSRTALLSVRGGAMLAFAPTPSGADRVVVVAAATGRELADLGAWQLVPSRSVDDRVVGTRPVPGGGLLVAELDPATARARRHDVLRDVAGDCQLEEDLILCRRPGDGFLVRRLPS</sequence>
<evidence type="ECO:0000313" key="4">
    <source>
        <dbReference type="Proteomes" id="UP000198217"/>
    </source>
</evidence>
<feature type="compositionally biased region" description="Basic and acidic residues" evidence="1">
    <location>
        <begin position="7"/>
        <end position="19"/>
    </location>
</feature>
<dbReference type="Proteomes" id="UP000198217">
    <property type="component" value="Chromosome I"/>
</dbReference>
<dbReference type="InterPro" id="IPR002372">
    <property type="entry name" value="PQQ_rpt_dom"/>
</dbReference>
<proteinExistence type="predicted"/>
<dbReference type="SUPFAM" id="SSF50998">
    <property type="entry name" value="Quinoprotein alcohol dehydrogenase-like"/>
    <property type="match status" value="1"/>
</dbReference>
<organism evidence="3 4">
    <name type="scientific">Micromonospora echinaurantiaca</name>
    <dbReference type="NCBI Taxonomy" id="47857"/>
    <lineage>
        <taxon>Bacteria</taxon>
        <taxon>Bacillati</taxon>
        <taxon>Actinomycetota</taxon>
        <taxon>Actinomycetes</taxon>
        <taxon>Micromonosporales</taxon>
        <taxon>Micromonosporaceae</taxon>
        <taxon>Micromonospora</taxon>
    </lineage>
</organism>
<reference evidence="3 4" key="1">
    <citation type="submission" date="2016-06" db="EMBL/GenBank/DDBJ databases">
        <authorList>
            <person name="Kjaerup R.B."/>
            <person name="Dalgaard T.S."/>
            <person name="Juul-Madsen H.R."/>
        </authorList>
    </citation>
    <scope>NUCLEOTIDE SEQUENCE [LARGE SCALE GENOMIC DNA]</scope>
    <source>
        <strain evidence="3 4">DSM 43904</strain>
    </source>
</reference>
<dbReference type="Pfam" id="PF13360">
    <property type="entry name" value="PQQ_2"/>
    <property type="match status" value="1"/>
</dbReference>
<evidence type="ECO:0000259" key="2">
    <source>
        <dbReference type="Pfam" id="PF13360"/>
    </source>
</evidence>
<name>A0A1C5J927_9ACTN</name>
<keyword evidence="4" id="KW-1185">Reference proteome</keyword>
<evidence type="ECO:0000256" key="1">
    <source>
        <dbReference type="SAM" id="MobiDB-lite"/>
    </source>
</evidence>
<dbReference type="InterPro" id="IPR011047">
    <property type="entry name" value="Quinoprotein_ADH-like_sf"/>
</dbReference>
<gene>
    <name evidence="3" type="ORF">GA0070609_4210</name>
</gene>
<protein>
    <submittedName>
        <fullName evidence="3">PQQ-like domain-containing protein</fullName>
    </submittedName>
</protein>
<dbReference type="Gene3D" id="2.130.10.10">
    <property type="entry name" value="YVTN repeat-like/Quinoprotein amine dehydrogenase"/>
    <property type="match status" value="1"/>
</dbReference>